<organism evidence="11 12">
    <name type="scientific">Vulcanisaeta distributa (strain DSM 14429 / JCM 11212 / NBRC 100878 / IC-017)</name>
    <dbReference type="NCBI Taxonomy" id="572478"/>
    <lineage>
        <taxon>Archaea</taxon>
        <taxon>Thermoproteota</taxon>
        <taxon>Thermoprotei</taxon>
        <taxon>Thermoproteales</taxon>
        <taxon>Thermoproteaceae</taxon>
        <taxon>Vulcanisaeta</taxon>
    </lineage>
</organism>
<evidence type="ECO:0000313" key="11">
    <source>
        <dbReference type="EMBL" id="ADN49989.1"/>
    </source>
</evidence>
<keyword evidence="7 10" id="KW-0479">Metal-binding</keyword>
<evidence type="ECO:0000313" key="12">
    <source>
        <dbReference type="Proteomes" id="UP000006681"/>
    </source>
</evidence>
<dbReference type="AlphaFoldDB" id="E1QUY6"/>
<dbReference type="InterPro" id="IPR015813">
    <property type="entry name" value="Pyrv/PenolPyrv_kinase-like_dom"/>
</dbReference>
<dbReference type="HAMAP" id="MF_00156">
    <property type="entry name" value="PanB"/>
    <property type="match status" value="1"/>
</dbReference>
<comment type="function">
    <text evidence="7">Catalyzes the reversible reaction in which hydroxymethyl group from 5,10-methylenetetrahydrofolate is transferred onto alpha-ketoisovalerate to form ketopantoate.</text>
</comment>
<comment type="subcellular location">
    <subcellularLocation>
        <location evidence="7">Cytoplasm</location>
    </subcellularLocation>
</comment>
<protein>
    <recommendedName>
        <fullName evidence="7">3-methyl-2-oxobutanoate hydroxymethyltransferase</fullName>
        <ecNumber evidence="7">2.1.2.11</ecNumber>
    </recommendedName>
    <alternativeName>
        <fullName evidence="7">Ketopantoate hydroxymethyltransferase</fullName>
        <shortName evidence="7">KPHMT</shortName>
    </alternativeName>
</protein>
<evidence type="ECO:0000256" key="6">
    <source>
        <dbReference type="ARBA" id="ARBA00022993"/>
    </source>
</evidence>
<keyword evidence="3 7" id="KW-0963">Cytoplasm</keyword>
<dbReference type="Pfam" id="PF02548">
    <property type="entry name" value="Pantoate_transf"/>
    <property type="match status" value="1"/>
</dbReference>
<dbReference type="KEGG" id="vdi:Vdis_0592"/>
<evidence type="ECO:0000256" key="8">
    <source>
        <dbReference type="PIRSR" id="PIRSR000388-1"/>
    </source>
</evidence>
<comment type="pathway">
    <text evidence="7">Cofactor biosynthesis; coenzyme A biosynthesis.</text>
</comment>
<gene>
    <name evidence="7" type="primary">panB</name>
    <name evidence="11" type="ordered locus">Vdis_0592</name>
</gene>
<dbReference type="NCBIfam" id="NF001452">
    <property type="entry name" value="PRK00311.1"/>
    <property type="match status" value="1"/>
</dbReference>
<name>E1QUY6_VULDI</name>
<proteinExistence type="inferred from homology"/>
<sequence>MERRKVTVQTIMSMKGKQRIAMITAYDYPTARLVDQAGVDGILVGDSLGMTVLGFENTLRVTLRDMLIHVAAVARAKPKALLIADMPFMTYETGVRDALKNASKLIRAGAEAVKPEGGQEIFDVVNNLVKFGIPVMGHIGLNPQRVLSLGGFRMIGRTEEQAKKLIEDAKALQEAGAFAIVIEMVPASVAKAVTESIKIPTICIGAGPHCDGQILVIHDVLGLTERPPSFAKKYVDLASIIRDAVAKYVSEVRNGEFPSAEYYKDIKS</sequence>
<feature type="binding site" evidence="7 10">
    <location>
        <position position="46"/>
    </location>
    <ligand>
        <name>Mg(2+)</name>
        <dbReference type="ChEBI" id="CHEBI:18420"/>
    </ligand>
</feature>
<dbReference type="UniPathway" id="UPA00241"/>
<dbReference type="InterPro" id="IPR003700">
    <property type="entry name" value="Pantoate_hydroxy_MeTrfase"/>
</dbReference>
<dbReference type="InterPro" id="IPR040442">
    <property type="entry name" value="Pyrv_kinase-like_dom_sf"/>
</dbReference>
<evidence type="ECO:0000256" key="2">
    <source>
        <dbReference type="ARBA" id="ARBA00008676"/>
    </source>
</evidence>
<keyword evidence="11" id="KW-0489">Methyltransferase</keyword>
<dbReference type="PANTHER" id="PTHR20881:SF0">
    <property type="entry name" value="3-METHYL-2-OXOBUTANOATE HYDROXYMETHYLTRANSFERASE"/>
    <property type="match status" value="1"/>
</dbReference>
<comment type="subunit">
    <text evidence="7">Homodecamer; pentamer of dimers.</text>
</comment>
<dbReference type="GO" id="GO:0015937">
    <property type="term" value="P:coenzyme A biosynthetic process"/>
    <property type="evidence" value="ECO:0007669"/>
    <property type="project" value="UniProtKB-UniRule"/>
</dbReference>
<dbReference type="EMBL" id="CP002100">
    <property type="protein sequence ID" value="ADN49989.1"/>
    <property type="molecule type" value="Genomic_DNA"/>
</dbReference>
<dbReference type="GO" id="GO:0000287">
    <property type="term" value="F:magnesium ion binding"/>
    <property type="evidence" value="ECO:0007669"/>
    <property type="project" value="TreeGrafter"/>
</dbReference>
<dbReference type="STRING" id="572478.Vdis_0592"/>
<dbReference type="HOGENOM" id="CLU_036645_1_0_2"/>
<dbReference type="Proteomes" id="UP000006681">
    <property type="component" value="Chromosome"/>
</dbReference>
<accession>E1QUY6</accession>
<reference evidence="12" key="2">
    <citation type="journal article" date="2010" name="Stand. Genomic Sci.">
        <title>Complete genome sequence of Vulcanisaeta distributa type strain (IC-017T).</title>
        <authorList>
            <person name="Mavromatis K."/>
            <person name="Sikorski J."/>
            <person name="Pabst E."/>
            <person name="Teshima H."/>
            <person name="Lapidus A."/>
            <person name="Lucas S."/>
            <person name="Nolan M."/>
            <person name="Glavina Del Rio T."/>
            <person name="Cheng J."/>
            <person name="Bruce D."/>
            <person name="Goodwin L."/>
            <person name="Pitluck S."/>
            <person name="Liolios K."/>
            <person name="Ivanova N."/>
            <person name="Mikhailova N."/>
            <person name="Pati A."/>
            <person name="Chen A."/>
            <person name="Palaniappan K."/>
            <person name="Land M."/>
            <person name="Hauser L."/>
            <person name="Chang Y."/>
            <person name="Jeffries C."/>
            <person name="Rohde M."/>
            <person name="Spring S."/>
            <person name="Goker M."/>
            <person name="Wirth R."/>
            <person name="Woyke T."/>
            <person name="Bristow J."/>
            <person name="Eisen J."/>
            <person name="Markowitz V."/>
            <person name="Hugenholtz P."/>
            <person name="Klenk H."/>
            <person name="Kyrpides N."/>
        </authorList>
    </citation>
    <scope>NUCLEOTIDE SEQUENCE [LARGE SCALE GENOMIC DNA]</scope>
    <source>
        <strain evidence="12">DSM 14429 / JCM 11212 / NBRC 100878 / IC-017</strain>
    </source>
</reference>
<feature type="binding site" evidence="7 10">
    <location>
        <position position="85"/>
    </location>
    <ligand>
        <name>Mg(2+)</name>
        <dbReference type="ChEBI" id="CHEBI:18420"/>
    </ligand>
</feature>
<feature type="binding site" evidence="7 9">
    <location>
        <position position="114"/>
    </location>
    <ligand>
        <name>3-methyl-2-oxobutanoate</name>
        <dbReference type="ChEBI" id="CHEBI:11851"/>
    </ligand>
</feature>
<dbReference type="GO" id="GO:0005737">
    <property type="term" value="C:cytoplasm"/>
    <property type="evidence" value="ECO:0007669"/>
    <property type="project" value="UniProtKB-SubCell"/>
</dbReference>
<keyword evidence="12" id="KW-1185">Reference proteome</keyword>
<dbReference type="NCBIfam" id="TIGR00222">
    <property type="entry name" value="panB"/>
    <property type="match status" value="1"/>
</dbReference>
<evidence type="ECO:0000256" key="9">
    <source>
        <dbReference type="PIRSR" id="PIRSR000388-2"/>
    </source>
</evidence>
<comment type="pathway">
    <text evidence="1">Cofactor biosynthesis; (R)-pantothenate biosynthesis; (R)-pantoate from 3-methyl-2-oxobutanoate: step 1/2.</text>
</comment>
<dbReference type="GeneID" id="9751512"/>
<dbReference type="PANTHER" id="PTHR20881">
    <property type="entry name" value="3-METHYL-2-OXOBUTANOATE HYDROXYMETHYLTRANSFERASE"/>
    <property type="match status" value="1"/>
</dbReference>
<evidence type="ECO:0000256" key="4">
    <source>
        <dbReference type="ARBA" id="ARBA00022679"/>
    </source>
</evidence>
<feature type="binding site" evidence="7 9">
    <location>
        <begin position="46"/>
        <end position="47"/>
    </location>
    <ligand>
        <name>3-methyl-2-oxobutanoate</name>
        <dbReference type="ChEBI" id="CHEBI:11851"/>
    </ligand>
</feature>
<evidence type="ECO:0000256" key="1">
    <source>
        <dbReference type="ARBA" id="ARBA00005033"/>
    </source>
</evidence>
<evidence type="ECO:0000256" key="7">
    <source>
        <dbReference type="HAMAP-Rule" id="MF_00156"/>
    </source>
</evidence>
<comment type="cofactor">
    <cofactor evidence="7 10">
        <name>Mg(2+)</name>
        <dbReference type="ChEBI" id="CHEBI:18420"/>
    </cofactor>
    <text evidence="7 10">Binds 1 Mg(2+) ion per subunit.</text>
</comment>
<dbReference type="GO" id="GO:0003864">
    <property type="term" value="F:3-methyl-2-oxobutanoate hydroxymethyltransferase activity"/>
    <property type="evidence" value="ECO:0007669"/>
    <property type="project" value="UniProtKB-UniRule"/>
</dbReference>
<keyword evidence="4 7" id="KW-0808">Transferase</keyword>
<keyword evidence="5 7" id="KW-0460">Magnesium</keyword>
<dbReference type="Gene3D" id="3.20.20.60">
    <property type="entry name" value="Phosphoenolpyruvate-binding domains"/>
    <property type="match status" value="1"/>
</dbReference>
<evidence type="ECO:0000256" key="3">
    <source>
        <dbReference type="ARBA" id="ARBA00022490"/>
    </source>
</evidence>
<dbReference type="OrthoDB" id="8414at2157"/>
<dbReference type="eggNOG" id="arCOG00584">
    <property type="taxonomic scope" value="Archaea"/>
</dbReference>
<dbReference type="FunFam" id="3.20.20.60:FF:000003">
    <property type="entry name" value="3-methyl-2-oxobutanoate hydroxymethyltransferase"/>
    <property type="match status" value="1"/>
</dbReference>
<feature type="binding site" evidence="7 9">
    <location>
        <position position="85"/>
    </location>
    <ligand>
        <name>3-methyl-2-oxobutanoate</name>
        <dbReference type="ChEBI" id="CHEBI:11851"/>
    </ligand>
</feature>
<comment type="similarity">
    <text evidence="2 7">Belongs to the PanB family.</text>
</comment>
<dbReference type="PIRSF" id="PIRSF000388">
    <property type="entry name" value="Pantoate_hydroxy_MeTrfase"/>
    <property type="match status" value="1"/>
</dbReference>
<evidence type="ECO:0000256" key="5">
    <source>
        <dbReference type="ARBA" id="ARBA00022842"/>
    </source>
</evidence>
<dbReference type="RefSeq" id="WP_013335714.1">
    <property type="nucleotide sequence ID" value="NC_014537.1"/>
</dbReference>
<dbReference type="GO" id="GO:0032259">
    <property type="term" value="P:methylation"/>
    <property type="evidence" value="ECO:0007669"/>
    <property type="project" value="UniProtKB-KW"/>
</dbReference>
<keyword evidence="6 7" id="KW-0173">Coenzyme A biosynthesis</keyword>
<evidence type="ECO:0000256" key="10">
    <source>
        <dbReference type="PIRSR" id="PIRSR000388-3"/>
    </source>
</evidence>
<reference evidence="11 12" key="1">
    <citation type="journal article" date="2010" name="Stand. Genomic Sci.">
        <title>Complete genome sequence of Vulcanisaeta distributa type strain (IC-017).</title>
        <authorList>
            <person name="Mavromatis K."/>
            <person name="Sikorski J."/>
            <person name="Pabst E."/>
            <person name="Teshima H."/>
            <person name="Lapidus A."/>
            <person name="Lucas S."/>
            <person name="Nolan M."/>
            <person name="Glavina Del Rio T."/>
            <person name="Cheng J.F."/>
            <person name="Bruce D."/>
            <person name="Goodwin L."/>
            <person name="Pitluck S."/>
            <person name="Liolios K."/>
            <person name="Ivanova N."/>
            <person name="Mikhailova N."/>
            <person name="Pati A."/>
            <person name="Chen A."/>
            <person name="Palaniappan K."/>
            <person name="Land M."/>
            <person name="Hauser L."/>
            <person name="Chang Y.J."/>
            <person name="Jeffries C.D."/>
            <person name="Rohde M."/>
            <person name="Spring S."/>
            <person name="Goker M."/>
            <person name="Wirth R."/>
            <person name="Woyke T."/>
            <person name="Bristow J."/>
            <person name="Eisen J.A."/>
            <person name="Markowitz V."/>
            <person name="Hugenholtz P."/>
            <person name="Klenk H.P."/>
            <person name="Kyrpides N.C."/>
        </authorList>
    </citation>
    <scope>NUCLEOTIDE SEQUENCE [LARGE SCALE GENOMIC DNA]</scope>
    <source>
        <strain evidence="12">DSM 14429 / JCM 11212 / NBRC 100878 / IC-017</strain>
    </source>
</reference>
<dbReference type="EC" id="2.1.2.11" evidence="7"/>
<comment type="catalytic activity">
    <reaction evidence="7">
        <text>(6R)-5,10-methylene-5,6,7,8-tetrahydrofolate + 3-methyl-2-oxobutanoate + H2O = 2-dehydropantoate + (6S)-5,6,7,8-tetrahydrofolate</text>
        <dbReference type="Rhea" id="RHEA:11824"/>
        <dbReference type="ChEBI" id="CHEBI:11561"/>
        <dbReference type="ChEBI" id="CHEBI:11851"/>
        <dbReference type="ChEBI" id="CHEBI:15377"/>
        <dbReference type="ChEBI" id="CHEBI:15636"/>
        <dbReference type="ChEBI" id="CHEBI:57453"/>
        <dbReference type="EC" id="2.1.2.11"/>
    </reaction>
</comment>
<dbReference type="SUPFAM" id="SSF51621">
    <property type="entry name" value="Phosphoenolpyruvate/pyruvate domain"/>
    <property type="match status" value="1"/>
</dbReference>
<dbReference type="GO" id="GO:0015940">
    <property type="term" value="P:pantothenate biosynthetic process"/>
    <property type="evidence" value="ECO:0007669"/>
    <property type="project" value="UniProtKB-UniRule"/>
</dbReference>
<feature type="active site" description="Proton acceptor" evidence="7 8">
    <location>
        <position position="183"/>
    </location>
</feature>
<dbReference type="CDD" id="cd06557">
    <property type="entry name" value="KPHMT-like"/>
    <property type="match status" value="1"/>
</dbReference>
<dbReference type="GO" id="GO:0008168">
    <property type="term" value="F:methyltransferase activity"/>
    <property type="evidence" value="ECO:0007669"/>
    <property type="project" value="UniProtKB-KW"/>
</dbReference>
<feature type="binding site" evidence="7 10">
    <location>
        <position position="116"/>
    </location>
    <ligand>
        <name>Mg(2+)</name>
        <dbReference type="ChEBI" id="CHEBI:18420"/>
    </ligand>
</feature>